<dbReference type="RefSeq" id="WP_311656554.1">
    <property type="nucleotide sequence ID" value="NZ_JAVRHY010000001.1"/>
</dbReference>
<feature type="signal peptide" evidence="1">
    <location>
        <begin position="1"/>
        <end position="20"/>
    </location>
</feature>
<evidence type="ECO:0000313" key="3">
    <source>
        <dbReference type="Proteomes" id="UP001259982"/>
    </source>
</evidence>
<organism evidence="2 3">
    <name type="scientific">Spectribacter acetivorans</name>
    <dbReference type="NCBI Taxonomy" id="3075603"/>
    <lineage>
        <taxon>Bacteria</taxon>
        <taxon>Pseudomonadati</taxon>
        <taxon>Pseudomonadota</taxon>
        <taxon>Gammaproteobacteria</taxon>
        <taxon>Salinisphaerales</taxon>
        <taxon>Salinisphaeraceae</taxon>
        <taxon>Spectribacter</taxon>
    </lineage>
</organism>
<dbReference type="EMBL" id="JAVRHY010000001">
    <property type="protein sequence ID" value="MDT0616999.1"/>
    <property type="molecule type" value="Genomic_DNA"/>
</dbReference>
<keyword evidence="3" id="KW-1185">Reference proteome</keyword>
<dbReference type="Proteomes" id="UP001259982">
    <property type="component" value="Unassembled WGS sequence"/>
</dbReference>
<proteinExistence type="predicted"/>
<feature type="chain" id="PRO_5047375942" evidence="1">
    <location>
        <begin position="21"/>
        <end position="170"/>
    </location>
</feature>
<gene>
    <name evidence="2" type="ORF">RM531_00785</name>
</gene>
<comment type="caution">
    <text evidence="2">The sequence shown here is derived from an EMBL/GenBank/DDBJ whole genome shotgun (WGS) entry which is preliminary data.</text>
</comment>
<name>A0ABU3B3H4_9GAMM</name>
<reference evidence="2 3" key="1">
    <citation type="submission" date="2023-09" db="EMBL/GenBank/DDBJ databases">
        <authorList>
            <person name="Rey-Velasco X."/>
        </authorList>
    </citation>
    <scope>NUCLEOTIDE SEQUENCE [LARGE SCALE GENOMIC DNA]</scope>
    <source>
        <strain evidence="2 3">P385</strain>
    </source>
</reference>
<accession>A0ABU3B3H4</accession>
<protein>
    <submittedName>
        <fullName evidence="2">Uncharacterized protein</fullName>
    </submittedName>
</protein>
<evidence type="ECO:0000256" key="1">
    <source>
        <dbReference type="SAM" id="SignalP"/>
    </source>
</evidence>
<evidence type="ECO:0000313" key="2">
    <source>
        <dbReference type="EMBL" id="MDT0616999.1"/>
    </source>
</evidence>
<sequence length="170" mass="15718">MRKQLIAAAGLALASGVASAQTEAVTAPLSAGAGLLADSVELGANALVGVNSADNGGNLNNVAGSGLLGGADLLSDVLTGAAGEANDGATEGGDLLGNSAMAGLDALATGINGGSQVLGDGIGGGADALAQAIRMGDLEGGNVGNGFNPASLGLDGLLAPLTGLTSASPL</sequence>
<keyword evidence="1" id="KW-0732">Signal</keyword>